<dbReference type="SUPFAM" id="SSF47413">
    <property type="entry name" value="lambda repressor-like DNA-binding domains"/>
    <property type="match status" value="1"/>
</dbReference>
<evidence type="ECO:0000313" key="2">
    <source>
        <dbReference type="EMBL" id="MFC5056815.1"/>
    </source>
</evidence>
<dbReference type="EMBL" id="JBHSJB010000023">
    <property type="protein sequence ID" value="MFC5056815.1"/>
    <property type="molecule type" value="Genomic_DNA"/>
</dbReference>
<dbReference type="RefSeq" id="WP_344034555.1">
    <property type="nucleotide sequence ID" value="NZ_BAAAKE010000001.1"/>
</dbReference>
<dbReference type="Pfam" id="PF19054">
    <property type="entry name" value="DUF5753"/>
    <property type="match status" value="1"/>
</dbReference>
<reference evidence="3" key="1">
    <citation type="journal article" date="2019" name="Int. J. Syst. Evol. Microbiol.">
        <title>The Global Catalogue of Microorganisms (GCM) 10K type strain sequencing project: providing services to taxonomists for standard genome sequencing and annotation.</title>
        <authorList>
            <consortium name="The Broad Institute Genomics Platform"/>
            <consortium name="The Broad Institute Genome Sequencing Center for Infectious Disease"/>
            <person name="Wu L."/>
            <person name="Ma J."/>
        </authorList>
    </citation>
    <scope>NUCLEOTIDE SEQUENCE [LARGE SCALE GENOMIC DNA]</scope>
    <source>
        <strain evidence="3">KCTC 12848</strain>
    </source>
</reference>
<dbReference type="Pfam" id="PF13560">
    <property type="entry name" value="HTH_31"/>
    <property type="match status" value="1"/>
</dbReference>
<evidence type="ECO:0000259" key="1">
    <source>
        <dbReference type="PROSITE" id="PS50943"/>
    </source>
</evidence>
<gene>
    <name evidence="2" type="ORF">ACFPFM_24100</name>
</gene>
<dbReference type="SMART" id="SM00530">
    <property type="entry name" value="HTH_XRE"/>
    <property type="match status" value="1"/>
</dbReference>
<dbReference type="Proteomes" id="UP001595833">
    <property type="component" value="Unassembled WGS sequence"/>
</dbReference>
<dbReference type="InterPro" id="IPR043917">
    <property type="entry name" value="DUF5753"/>
</dbReference>
<dbReference type="Gene3D" id="1.10.260.40">
    <property type="entry name" value="lambda repressor-like DNA-binding domains"/>
    <property type="match status" value="1"/>
</dbReference>
<protein>
    <submittedName>
        <fullName evidence="2">Helix-turn-helix domain-containing protein</fullName>
    </submittedName>
</protein>
<accession>A0ABV9Y5J4</accession>
<proteinExistence type="predicted"/>
<dbReference type="PROSITE" id="PS50943">
    <property type="entry name" value="HTH_CROC1"/>
    <property type="match status" value="1"/>
</dbReference>
<evidence type="ECO:0000313" key="3">
    <source>
        <dbReference type="Proteomes" id="UP001595833"/>
    </source>
</evidence>
<comment type="caution">
    <text evidence="2">The sequence shown here is derived from an EMBL/GenBank/DDBJ whole genome shotgun (WGS) entry which is preliminary data.</text>
</comment>
<keyword evidence="3" id="KW-1185">Reference proteome</keyword>
<name>A0ABV9Y5J4_9PSEU</name>
<feature type="domain" description="HTH cro/C1-type" evidence="1">
    <location>
        <begin position="10"/>
        <end position="64"/>
    </location>
</feature>
<organism evidence="2 3">
    <name type="scientific">Saccharothrix xinjiangensis</name>
    <dbReference type="NCBI Taxonomy" id="204798"/>
    <lineage>
        <taxon>Bacteria</taxon>
        <taxon>Bacillati</taxon>
        <taxon>Actinomycetota</taxon>
        <taxon>Actinomycetes</taxon>
        <taxon>Pseudonocardiales</taxon>
        <taxon>Pseudonocardiaceae</taxon>
        <taxon>Saccharothrix</taxon>
    </lineage>
</organism>
<sequence length="281" mass="31329">MRSRTLGAELRNLRHSTGLQFGALVEALGVSPGWLSKLETGSRRTSALNVARLLGFYRVDTETFNYVMNLCHDLDAGNLIWSHGLGGVDEVPVLLRHEKAAREIFCYDVVGIPALAQSEDHMRAVFGRSAYLDADGVERCVTARKVRQEVLTSSRPLKCTFIVRELTLRHLGSDREAVWGQLMHLFWLGHTGKVNVRVIGRDVPSGYWDQFSFTLMRSFEFRPVVHIDVTPCSLFLDDPQETDVYAESARLLMGNAMGAEESQAFIGHLAGKVGASAELRH</sequence>
<dbReference type="InterPro" id="IPR010982">
    <property type="entry name" value="Lambda_DNA-bd_dom_sf"/>
</dbReference>
<dbReference type="InterPro" id="IPR001387">
    <property type="entry name" value="Cro/C1-type_HTH"/>
</dbReference>
<dbReference type="CDD" id="cd00093">
    <property type="entry name" value="HTH_XRE"/>
    <property type="match status" value="1"/>
</dbReference>